<organism evidence="1 2">
    <name type="scientific">Orchesella dallaii</name>
    <dbReference type="NCBI Taxonomy" id="48710"/>
    <lineage>
        <taxon>Eukaryota</taxon>
        <taxon>Metazoa</taxon>
        <taxon>Ecdysozoa</taxon>
        <taxon>Arthropoda</taxon>
        <taxon>Hexapoda</taxon>
        <taxon>Collembola</taxon>
        <taxon>Entomobryomorpha</taxon>
        <taxon>Entomobryoidea</taxon>
        <taxon>Orchesellidae</taxon>
        <taxon>Orchesellinae</taxon>
        <taxon>Orchesella</taxon>
    </lineage>
</organism>
<dbReference type="EMBL" id="CAXLJM020000053">
    <property type="protein sequence ID" value="CAL8116397.1"/>
    <property type="molecule type" value="Genomic_DNA"/>
</dbReference>
<sequence length="150" mass="17004">MLRPKYKDASSSVNYVSVFLKFIEYGIPVDSDEVYEDSEEADGVHLQTHSRGRKLQEGIVDIASIILLNMSQICPINQTNYFNFVQKLVSSSLNEIHEPGHGFVGEVAYFEVTIPKIQRFLQACTPKLPKITNEALERDTNPETIVKRNT</sequence>
<evidence type="ECO:0000313" key="2">
    <source>
        <dbReference type="Proteomes" id="UP001642540"/>
    </source>
</evidence>
<keyword evidence="2" id="KW-1185">Reference proteome</keyword>
<comment type="caution">
    <text evidence="1">The sequence shown here is derived from an EMBL/GenBank/DDBJ whole genome shotgun (WGS) entry which is preliminary data.</text>
</comment>
<proteinExistence type="predicted"/>
<evidence type="ECO:0000313" key="1">
    <source>
        <dbReference type="EMBL" id="CAL8116397.1"/>
    </source>
</evidence>
<protein>
    <submittedName>
        <fullName evidence="1">Uncharacterized protein</fullName>
    </submittedName>
</protein>
<reference evidence="1 2" key="1">
    <citation type="submission" date="2024-08" db="EMBL/GenBank/DDBJ databases">
        <authorList>
            <person name="Cucini C."/>
            <person name="Frati F."/>
        </authorList>
    </citation>
    <scope>NUCLEOTIDE SEQUENCE [LARGE SCALE GENOMIC DNA]</scope>
</reference>
<accession>A0ABP1R0Z4</accession>
<dbReference type="Proteomes" id="UP001642540">
    <property type="component" value="Unassembled WGS sequence"/>
</dbReference>
<name>A0ABP1R0Z4_9HEXA</name>
<gene>
    <name evidence="1" type="ORF">ODALV1_LOCUS17266</name>
</gene>